<organism evidence="2 3">
    <name type="scientific">Caerostris darwini</name>
    <dbReference type="NCBI Taxonomy" id="1538125"/>
    <lineage>
        <taxon>Eukaryota</taxon>
        <taxon>Metazoa</taxon>
        <taxon>Ecdysozoa</taxon>
        <taxon>Arthropoda</taxon>
        <taxon>Chelicerata</taxon>
        <taxon>Arachnida</taxon>
        <taxon>Araneae</taxon>
        <taxon>Araneomorphae</taxon>
        <taxon>Entelegynae</taxon>
        <taxon>Araneoidea</taxon>
        <taxon>Araneidae</taxon>
        <taxon>Caerostris</taxon>
    </lineage>
</organism>
<keyword evidence="3" id="KW-1185">Reference proteome</keyword>
<gene>
    <name evidence="2" type="primary">AVEN_113250_1</name>
    <name evidence="2" type="ORF">CDAR_226884</name>
</gene>
<dbReference type="AlphaFoldDB" id="A0AAV4UVR6"/>
<proteinExistence type="predicted"/>
<sequence>MAEGGSDNSNVDDETLFKEEFAHVEELLISSREECIEIGTKFQDLSMKVESMMQLQDASSSDHSFSSDHLEQEKEVRNDYEEFKSKYESRISAYQQNSQHQARIVDDLQTRVQGLQCSPNKPTMGSISHHINKKKRKILLTAYCKY</sequence>
<name>A0AAV4UVR6_9ARAC</name>
<evidence type="ECO:0000256" key="1">
    <source>
        <dbReference type="SAM" id="MobiDB-lite"/>
    </source>
</evidence>
<comment type="caution">
    <text evidence="2">The sequence shown here is derived from an EMBL/GenBank/DDBJ whole genome shotgun (WGS) entry which is preliminary data.</text>
</comment>
<evidence type="ECO:0000313" key="3">
    <source>
        <dbReference type="Proteomes" id="UP001054837"/>
    </source>
</evidence>
<accession>A0AAV4UVR6</accession>
<protein>
    <submittedName>
        <fullName evidence="2">Uncharacterized protein</fullName>
    </submittedName>
</protein>
<dbReference type="Proteomes" id="UP001054837">
    <property type="component" value="Unassembled WGS sequence"/>
</dbReference>
<feature type="compositionally biased region" description="Basic and acidic residues" evidence="1">
    <location>
        <begin position="65"/>
        <end position="76"/>
    </location>
</feature>
<dbReference type="EMBL" id="BPLQ01011946">
    <property type="protein sequence ID" value="GIY61504.1"/>
    <property type="molecule type" value="Genomic_DNA"/>
</dbReference>
<reference evidence="2 3" key="1">
    <citation type="submission" date="2021-06" db="EMBL/GenBank/DDBJ databases">
        <title>Caerostris darwini draft genome.</title>
        <authorList>
            <person name="Kono N."/>
            <person name="Arakawa K."/>
        </authorList>
    </citation>
    <scope>NUCLEOTIDE SEQUENCE [LARGE SCALE GENOMIC DNA]</scope>
</reference>
<feature type="region of interest" description="Disordered" evidence="1">
    <location>
        <begin position="56"/>
        <end position="76"/>
    </location>
</feature>
<evidence type="ECO:0000313" key="2">
    <source>
        <dbReference type="EMBL" id="GIY61504.1"/>
    </source>
</evidence>
<dbReference type="SUPFAM" id="SSF90257">
    <property type="entry name" value="Myosin rod fragments"/>
    <property type="match status" value="1"/>
</dbReference>